<feature type="domain" description="MIP18 family-like" evidence="2">
    <location>
        <begin position="49"/>
        <end position="104"/>
    </location>
</feature>
<protein>
    <submittedName>
        <fullName evidence="4">Phenylacetate-CoA oxygenase subunit PaaJ</fullName>
    </submittedName>
</protein>
<dbReference type="InterPro" id="IPR034904">
    <property type="entry name" value="FSCA_dom_sf"/>
</dbReference>
<feature type="region of interest" description="Disordered" evidence="1">
    <location>
        <begin position="1"/>
        <end position="23"/>
    </location>
</feature>
<gene>
    <name evidence="4" type="primary">paaD</name>
    <name evidence="4" type="ORF">Ato02nite_057960</name>
</gene>
<feature type="compositionally biased region" description="Low complexity" evidence="1">
    <location>
        <begin position="1"/>
        <end position="18"/>
    </location>
</feature>
<evidence type="ECO:0000259" key="2">
    <source>
        <dbReference type="Pfam" id="PF01883"/>
    </source>
</evidence>
<dbReference type="PANTHER" id="PTHR42831">
    <property type="entry name" value="FE-S PROTEIN MATURATION AUXILIARY FACTOR YITW"/>
    <property type="match status" value="1"/>
</dbReference>
<dbReference type="SUPFAM" id="SSF117916">
    <property type="entry name" value="Fe-S cluster assembly (FSCA) domain-like"/>
    <property type="match status" value="1"/>
</dbReference>
<dbReference type="Pfam" id="PF23451">
    <property type="entry name" value="Zn_ribbon_PaaD"/>
    <property type="match status" value="1"/>
</dbReference>
<comment type="caution">
    <text evidence="4">The sequence shown here is derived from an EMBL/GenBank/DDBJ whole genome shotgun (WGS) entry which is preliminary data.</text>
</comment>
<evidence type="ECO:0000259" key="3">
    <source>
        <dbReference type="Pfam" id="PF23451"/>
    </source>
</evidence>
<dbReference type="InterPro" id="IPR056572">
    <property type="entry name" value="Zn_ribbon_PaaD"/>
</dbReference>
<sequence>MVNRTETTRAPAPPEAAAVTSGATALRSTGAGIGPARAGSPSAFDVVGAVVDPELPVVTLAELGIVREVAETDDGVVVTITPTYSGCPAMETIRDDIVRAVDGAGLGRAHVRTVLAPAWTTDWISESGRAKLAAAGIAPPGAAPRRGAGPVPLVLGVRQEPVACPQCGHAESERLAAFSATACRELRRCLACREPFEHVKEI</sequence>
<organism evidence="4 5">
    <name type="scientific">Paractinoplanes toevensis</name>
    <dbReference type="NCBI Taxonomy" id="571911"/>
    <lineage>
        <taxon>Bacteria</taxon>
        <taxon>Bacillati</taxon>
        <taxon>Actinomycetota</taxon>
        <taxon>Actinomycetes</taxon>
        <taxon>Micromonosporales</taxon>
        <taxon>Micromonosporaceae</taxon>
        <taxon>Paractinoplanes</taxon>
    </lineage>
</organism>
<dbReference type="InterPro" id="IPR011883">
    <property type="entry name" value="PaaD-like"/>
</dbReference>
<evidence type="ECO:0000313" key="5">
    <source>
        <dbReference type="Proteomes" id="UP000677082"/>
    </source>
</evidence>
<dbReference type="Gene3D" id="3.30.300.130">
    <property type="entry name" value="Fe-S cluster assembly (FSCA)"/>
    <property type="match status" value="1"/>
</dbReference>
<dbReference type="Pfam" id="PF01883">
    <property type="entry name" value="FeS_assembly_P"/>
    <property type="match status" value="1"/>
</dbReference>
<evidence type="ECO:0000256" key="1">
    <source>
        <dbReference type="SAM" id="MobiDB-lite"/>
    </source>
</evidence>
<reference evidence="4 5" key="1">
    <citation type="submission" date="2021-03" db="EMBL/GenBank/DDBJ databases">
        <title>Whole genome shotgun sequence of Actinoplanes toevensis NBRC 105298.</title>
        <authorList>
            <person name="Komaki H."/>
            <person name="Tamura T."/>
        </authorList>
    </citation>
    <scope>NUCLEOTIDE SEQUENCE [LARGE SCALE GENOMIC DNA]</scope>
    <source>
        <strain evidence="4 5">NBRC 105298</strain>
    </source>
</reference>
<name>A0A919TEJ8_9ACTN</name>
<feature type="domain" description="PaaD zinc beta ribbon" evidence="3">
    <location>
        <begin position="158"/>
        <end position="200"/>
    </location>
</feature>
<dbReference type="AlphaFoldDB" id="A0A919TEJ8"/>
<keyword evidence="5" id="KW-1185">Reference proteome</keyword>
<dbReference type="Proteomes" id="UP000677082">
    <property type="component" value="Unassembled WGS sequence"/>
</dbReference>
<proteinExistence type="predicted"/>
<evidence type="ECO:0000313" key="4">
    <source>
        <dbReference type="EMBL" id="GIM94003.1"/>
    </source>
</evidence>
<dbReference type="InterPro" id="IPR002744">
    <property type="entry name" value="MIP18-like"/>
</dbReference>
<dbReference type="PANTHER" id="PTHR42831:SF3">
    <property type="entry name" value="1,2-PHENYLACETYL-COA EPOXIDASE, SUBUNIT D-RELATED"/>
    <property type="match status" value="1"/>
</dbReference>
<dbReference type="InterPro" id="IPR052339">
    <property type="entry name" value="Fe-S_Maturation_MIP18"/>
</dbReference>
<accession>A0A919TEJ8</accession>
<dbReference type="EMBL" id="BOQN01000072">
    <property type="protein sequence ID" value="GIM94003.1"/>
    <property type="molecule type" value="Genomic_DNA"/>
</dbReference>
<dbReference type="NCBIfam" id="TIGR02159">
    <property type="entry name" value="PA_CoA_Oxy4"/>
    <property type="match status" value="1"/>
</dbReference>